<comment type="pathway">
    <text evidence="1">Protein modification; protein lipoylation via exogenous pathway; protein N(6)-(lipoyl)lysine from lipoate: step 2/2.</text>
</comment>
<name>A0A7J6KXP1_PEROL</name>
<keyword evidence="4" id="KW-0436">Ligase</keyword>
<protein>
    <recommendedName>
        <fullName evidence="3">lipoate--protein ligase</fullName>
        <ecNumber evidence="3">6.3.1.20</ecNumber>
    </recommendedName>
</protein>
<feature type="domain" description="Lipoate protein ligase C-terminal" evidence="9">
    <location>
        <begin position="92"/>
        <end position="150"/>
    </location>
</feature>
<keyword evidence="6" id="KW-0067">ATP-binding</keyword>
<gene>
    <name evidence="10" type="ORF">FOL46_009938</name>
</gene>
<dbReference type="Gene3D" id="3.30.390.50">
    <property type="entry name" value="CO dehydrogenase flavoprotein, C-terminal domain"/>
    <property type="match status" value="2"/>
</dbReference>
<dbReference type="EMBL" id="JABANN010000966">
    <property type="protein sequence ID" value="KAF4652018.1"/>
    <property type="molecule type" value="Genomic_DNA"/>
</dbReference>
<dbReference type="GO" id="GO:0005524">
    <property type="term" value="F:ATP binding"/>
    <property type="evidence" value="ECO:0007669"/>
    <property type="project" value="UniProtKB-KW"/>
</dbReference>
<dbReference type="Pfam" id="PF10437">
    <property type="entry name" value="Lip_prot_lig_C"/>
    <property type="match status" value="2"/>
</dbReference>
<evidence type="ECO:0000313" key="11">
    <source>
        <dbReference type="Proteomes" id="UP000572268"/>
    </source>
</evidence>
<dbReference type="AlphaFoldDB" id="A0A7J6KXP1"/>
<evidence type="ECO:0000256" key="6">
    <source>
        <dbReference type="ARBA" id="ARBA00022840"/>
    </source>
</evidence>
<dbReference type="PANTHER" id="PTHR12561">
    <property type="entry name" value="LIPOATE-PROTEIN LIGASE"/>
    <property type="match status" value="1"/>
</dbReference>
<evidence type="ECO:0000256" key="4">
    <source>
        <dbReference type="ARBA" id="ARBA00022598"/>
    </source>
</evidence>
<dbReference type="EC" id="6.3.1.20" evidence="3"/>
<accession>A0A7J6KXP1</accession>
<feature type="region of interest" description="Disordered" evidence="8">
    <location>
        <begin position="214"/>
        <end position="326"/>
    </location>
</feature>
<comment type="pathway">
    <text evidence="2">Protein modification; protein lipoylation via exogenous pathway; protein N(6)-(lipoyl)lysine from lipoate: step 1/2.</text>
</comment>
<evidence type="ECO:0000256" key="5">
    <source>
        <dbReference type="ARBA" id="ARBA00022741"/>
    </source>
</evidence>
<keyword evidence="5" id="KW-0547">Nucleotide-binding</keyword>
<sequence>FLSPSKLKLESKGVASVHARVANLIDINPELSHENVCDALEKAFVEANPHCQEVITRTLTGDAVAESDVENDEVFTEHYEKLKDWAWRFGSTPEFSHNMTGRVDGVANFDVHIDVIKGRIMECRIFTDALYPDVIGMLEEALRGATYNANGSRTSLPLPAQLSVASSFDLLRIITLESAFIKPSSVSGIVDSTVNDVNQHGGCDLVIWNKASQGQGENDTGIKPPKNHLVRLSPSKLPDDVRAQIMNRRYNGEPEQQPAASRPTTAMGNNRNTQQGNNRNDQQGNNRNTQQGNNRNDQQGNNRNTQQGNNRNDQQGNNNNGQQGNNQVHLDVIKGRIVECRVFTDALYPDVIGMLEEALRGGYELSSSSWPVINRYSAESIREALESTVVFGRTAAGEGGEILLKRYVEYTYRRYVVATGWKHVLRCRRNQPPDEVFLPGNHARMKAGWKRIFNADSVTLLNNTADGTRLVANAAFDSEFRK</sequence>
<dbReference type="InterPro" id="IPR019491">
    <property type="entry name" value="Lipoate_protein_ligase_C"/>
</dbReference>
<evidence type="ECO:0000256" key="2">
    <source>
        <dbReference type="ARBA" id="ARBA00005124"/>
    </source>
</evidence>
<evidence type="ECO:0000256" key="8">
    <source>
        <dbReference type="SAM" id="MobiDB-lite"/>
    </source>
</evidence>
<dbReference type="SUPFAM" id="SSF82649">
    <property type="entry name" value="SufE/NifU"/>
    <property type="match status" value="2"/>
</dbReference>
<reference evidence="10 11" key="1">
    <citation type="submission" date="2020-04" db="EMBL/GenBank/DDBJ databases">
        <title>Perkinsus olseni comparative genomics.</title>
        <authorList>
            <person name="Bogema D.R."/>
        </authorList>
    </citation>
    <scope>NUCLEOTIDE SEQUENCE [LARGE SCALE GENOMIC DNA]</scope>
    <source>
        <strain evidence="10">ATCC PRA-31</strain>
    </source>
</reference>
<feature type="domain" description="Lipoate protein ligase C-terminal" evidence="9">
    <location>
        <begin position="323"/>
        <end position="361"/>
    </location>
</feature>
<dbReference type="PANTHER" id="PTHR12561:SF3">
    <property type="entry name" value="LIPOYLTRANSFERASE 1, MITOCHONDRIAL"/>
    <property type="match status" value="1"/>
</dbReference>
<dbReference type="InterPro" id="IPR004562">
    <property type="entry name" value="LipoylTrfase_LipoateP_Ligase"/>
</dbReference>
<evidence type="ECO:0000256" key="7">
    <source>
        <dbReference type="ARBA" id="ARBA00048037"/>
    </source>
</evidence>
<feature type="non-terminal residue" evidence="10">
    <location>
        <position position="482"/>
    </location>
</feature>
<dbReference type="GO" id="GO:0009249">
    <property type="term" value="P:protein lipoylation"/>
    <property type="evidence" value="ECO:0007669"/>
    <property type="project" value="InterPro"/>
</dbReference>
<dbReference type="GO" id="GO:0005737">
    <property type="term" value="C:cytoplasm"/>
    <property type="evidence" value="ECO:0007669"/>
    <property type="project" value="TreeGrafter"/>
</dbReference>
<dbReference type="GO" id="GO:0016979">
    <property type="term" value="F:lipoate-protein ligase activity"/>
    <property type="evidence" value="ECO:0007669"/>
    <property type="project" value="UniProtKB-EC"/>
</dbReference>
<organism evidence="10 11">
    <name type="scientific">Perkinsus olseni</name>
    <name type="common">Perkinsus atlanticus</name>
    <dbReference type="NCBI Taxonomy" id="32597"/>
    <lineage>
        <taxon>Eukaryota</taxon>
        <taxon>Sar</taxon>
        <taxon>Alveolata</taxon>
        <taxon>Perkinsozoa</taxon>
        <taxon>Perkinsea</taxon>
        <taxon>Perkinsida</taxon>
        <taxon>Perkinsidae</taxon>
        <taxon>Perkinsus</taxon>
    </lineage>
</organism>
<feature type="non-terminal residue" evidence="10">
    <location>
        <position position="1"/>
    </location>
</feature>
<dbReference type="UniPathway" id="UPA00537">
    <property type="reaction ID" value="UER00594"/>
</dbReference>
<evidence type="ECO:0000256" key="3">
    <source>
        <dbReference type="ARBA" id="ARBA00012367"/>
    </source>
</evidence>
<dbReference type="InterPro" id="IPR045864">
    <property type="entry name" value="aa-tRNA-synth_II/BPL/LPL"/>
</dbReference>
<evidence type="ECO:0000259" key="9">
    <source>
        <dbReference type="Pfam" id="PF10437"/>
    </source>
</evidence>
<proteinExistence type="predicted"/>
<evidence type="ECO:0000256" key="1">
    <source>
        <dbReference type="ARBA" id="ARBA00005085"/>
    </source>
</evidence>
<feature type="compositionally biased region" description="Low complexity" evidence="8">
    <location>
        <begin position="268"/>
        <end position="326"/>
    </location>
</feature>
<dbReference type="Gene3D" id="3.30.930.10">
    <property type="entry name" value="Bira Bifunctional Protein, Domain 2"/>
    <property type="match status" value="1"/>
</dbReference>
<comment type="catalytic activity">
    <reaction evidence="7">
        <text>L-lysyl-[lipoyl-carrier protein] + (R)-lipoate + ATP = N(6)-[(R)-lipoyl]-L-lysyl-[lipoyl-carrier protein] + AMP + diphosphate + H(+)</text>
        <dbReference type="Rhea" id="RHEA:49288"/>
        <dbReference type="Rhea" id="RHEA-COMP:10500"/>
        <dbReference type="Rhea" id="RHEA-COMP:10502"/>
        <dbReference type="ChEBI" id="CHEBI:15378"/>
        <dbReference type="ChEBI" id="CHEBI:29969"/>
        <dbReference type="ChEBI" id="CHEBI:30616"/>
        <dbReference type="ChEBI" id="CHEBI:33019"/>
        <dbReference type="ChEBI" id="CHEBI:83088"/>
        <dbReference type="ChEBI" id="CHEBI:83099"/>
        <dbReference type="ChEBI" id="CHEBI:456215"/>
        <dbReference type="EC" id="6.3.1.20"/>
    </reaction>
</comment>
<evidence type="ECO:0000313" key="10">
    <source>
        <dbReference type="EMBL" id="KAF4652018.1"/>
    </source>
</evidence>
<dbReference type="Proteomes" id="UP000572268">
    <property type="component" value="Unassembled WGS sequence"/>
</dbReference>
<comment type="caution">
    <text evidence="10">The sequence shown here is derived from an EMBL/GenBank/DDBJ whole genome shotgun (WGS) entry which is preliminary data.</text>
</comment>
<feature type="compositionally biased region" description="Polar residues" evidence="8">
    <location>
        <begin position="258"/>
        <end position="267"/>
    </location>
</feature>
<dbReference type="SUPFAM" id="SSF55681">
    <property type="entry name" value="Class II aaRS and biotin synthetases"/>
    <property type="match status" value="1"/>
</dbReference>
<dbReference type="GO" id="GO:0017118">
    <property type="term" value="F:lipoyltransferase activity"/>
    <property type="evidence" value="ECO:0007669"/>
    <property type="project" value="TreeGrafter"/>
</dbReference>